<evidence type="ECO:0000256" key="1">
    <source>
        <dbReference type="SAM" id="MobiDB-lite"/>
    </source>
</evidence>
<dbReference type="PhylomeDB" id="D7EIG3"/>
<organism evidence="2 3">
    <name type="scientific">Tribolium castaneum</name>
    <name type="common">Red flour beetle</name>
    <dbReference type="NCBI Taxonomy" id="7070"/>
    <lineage>
        <taxon>Eukaryota</taxon>
        <taxon>Metazoa</taxon>
        <taxon>Ecdysozoa</taxon>
        <taxon>Arthropoda</taxon>
        <taxon>Hexapoda</taxon>
        <taxon>Insecta</taxon>
        <taxon>Pterygota</taxon>
        <taxon>Neoptera</taxon>
        <taxon>Endopterygota</taxon>
        <taxon>Coleoptera</taxon>
        <taxon>Polyphaga</taxon>
        <taxon>Cucujiformia</taxon>
        <taxon>Tenebrionidae</taxon>
        <taxon>Tenebrionidae incertae sedis</taxon>
        <taxon>Tribolium</taxon>
    </lineage>
</organism>
<reference evidence="2 3" key="2">
    <citation type="journal article" date="2010" name="Nucleic Acids Res.">
        <title>BeetleBase in 2010: revisions to provide comprehensive genomic information for Tribolium castaneum.</title>
        <authorList>
            <person name="Kim H.S."/>
            <person name="Murphy T."/>
            <person name="Xia J."/>
            <person name="Caragea D."/>
            <person name="Park Y."/>
            <person name="Beeman R.W."/>
            <person name="Lorenzen M.D."/>
            <person name="Butcher S."/>
            <person name="Manak J.R."/>
            <person name="Brown S.J."/>
        </authorList>
    </citation>
    <scope>NUCLEOTIDE SEQUENCE [LARGE SCALE GENOMIC DNA]</scope>
    <source>
        <strain evidence="2 3">Georgia GA2</strain>
    </source>
</reference>
<accession>D7EIG3</accession>
<proteinExistence type="predicted"/>
<evidence type="ECO:0000313" key="2">
    <source>
        <dbReference type="EMBL" id="EFA11899.1"/>
    </source>
</evidence>
<feature type="region of interest" description="Disordered" evidence="1">
    <location>
        <begin position="31"/>
        <end position="54"/>
    </location>
</feature>
<dbReference type="EMBL" id="KQ972879">
    <property type="protein sequence ID" value="EFA11899.1"/>
    <property type="molecule type" value="Genomic_DNA"/>
</dbReference>
<reference evidence="2 3" key="1">
    <citation type="journal article" date="2008" name="Nature">
        <title>The genome of the model beetle and pest Tribolium castaneum.</title>
        <authorList>
            <consortium name="Tribolium Genome Sequencing Consortium"/>
            <person name="Richards S."/>
            <person name="Gibbs R.A."/>
            <person name="Weinstock G.M."/>
            <person name="Brown S.J."/>
            <person name="Denell R."/>
            <person name="Beeman R.W."/>
            <person name="Gibbs R."/>
            <person name="Beeman R.W."/>
            <person name="Brown S.J."/>
            <person name="Bucher G."/>
            <person name="Friedrich M."/>
            <person name="Grimmelikhuijzen C.J."/>
            <person name="Klingler M."/>
            <person name="Lorenzen M."/>
            <person name="Richards S."/>
            <person name="Roth S."/>
            <person name="Schroder R."/>
            <person name="Tautz D."/>
            <person name="Zdobnov E.M."/>
            <person name="Muzny D."/>
            <person name="Gibbs R.A."/>
            <person name="Weinstock G.M."/>
            <person name="Attaway T."/>
            <person name="Bell S."/>
            <person name="Buhay C.J."/>
            <person name="Chandrabose M.N."/>
            <person name="Chavez D."/>
            <person name="Clerk-Blankenburg K.P."/>
            <person name="Cree A."/>
            <person name="Dao M."/>
            <person name="Davis C."/>
            <person name="Chacko J."/>
            <person name="Dinh H."/>
            <person name="Dugan-Rocha S."/>
            <person name="Fowler G."/>
            <person name="Garner T.T."/>
            <person name="Garnes J."/>
            <person name="Gnirke A."/>
            <person name="Hawes A."/>
            <person name="Hernandez J."/>
            <person name="Hines S."/>
            <person name="Holder M."/>
            <person name="Hume J."/>
            <person name="Jhangiani S.N."/>
            <person name="Joshi V."/>
            <person name="Khan Z.M."/>
            <person name="Jackson L."/>
            <person name="Kovar C."/>
            <person name="Kowis A."/>
            <person name="Lee S."/>
            <person name="Lewis L.R."/>
            <person name="Margolis J."/>
            <person name="Morgan M."/>
            <person name="Nazareth L.V."/>
            <person name="Nguyen N."/>
            <person name="Okwuonu G."/>
            <person name="Parker D."/>
            <person name="Richards S."/>
            <person name="Ruiz S.J."/>
            <person name="Santibanez J."/>
            <person name="Savard J."/>
            <person name="Scherer S.E."/>
            <person name="Schneider B."/>
            <person name="Sodergren E."/>
            <person name="Tautz D."/>
            <person name="Vattahil S."/>
            <person name="Villasana D."/>
            <person name="White C.S."/>
            <person name="Wright R."/>
            <person name="Park Y."/>
            <person name="Beeman R.W."/>
            <person name="Lord J."/>
            <person name="Oppert B."/>
            <person name="Lorenzen M."/>
            <person name="Brown S."/>
            <person name="Wang L."/>
            <person name="Savard J."/>
            <person name="Tautz D."/>
            <person name="Richards S."/>
            <person name="Weinstock G."/>
            <person name="Gibbs R.A."/>
            <person name="Liu Y."/>
            <person name="Worley K."/>
            <person name="Weinstock G."/>
            <person name="Elsik C.G."/>
            <person name="Reese J.T."/>
            <person name="Elhaik E."/>
            <person name="Landan G."/>
            <person name="Graur D."/>
            <person name="Arensburger P."/>
            <person name="Atkinson P."/>
            <person name="Beeman R.W."/>
            <person name="Beidler J."/>
            <person name="Brown S.J."/>
            <person name="Demuth J.P."/>
            <person name="Drury D.W."/>
            <person name="Du Y.Z."/>
            <person name="Fujiwara H."/>
            <person name="Lorenzen M."/>
            <person name="Maselli V."/>
            <person name="Osanai M."/>
            <person name="Park Y."/>
            <person name="Robertson H.M."/>
            <person name="Tu Z."/>
            <person name="Wang J.J."/>
            <person name="Wang S."/>
            <person name="Richards S."/>
            <person name="Song H."/>
            <person name="Zhang L."/>
            <person name="Sodergren E."/>
            <person name="Werner D."/>
            <person name="Stanke M."/>
            <person name="Morgenstern B."/>
            <person name="Solovyev V."/>
            <person name="Kosarev P."/>
            <person name="Brown G."/>
            <person name="Chen H.C."/>
            <person name="Ermolaeva O."/>
            <person name="Hlavina W."/>
            <person name="Kapustin Y."/>
            <person name="Kiryutin B."/>
            <person name="Kitts P."/>
            <person name="Maglott D."/>
            <person name="Pruitt K."/>
            <person name="Sapojnikov V."/>
            <person name="Souvorov A."/>
            <person name="Mackey A.J."/>
            <person name="Waterhouse R.M."/>
            <person name="Wyder S."/>
            <person name="Zdobnov E.M."/>
            <person name="Zdobnov E.M."/>
            <person name="Wyder S."/>
            <person name="Kriventseva E.V."/>
            <person name="Kadowaki T."/>
            <person name="Bork P."/>
            <person name="Aranda M."/>
            <person name="Bao R."/>
            <person name="Beermann A."/>
            <person name="Berns N."/>
            <person name="Bolognesi R."/>
            <person name="Bonneton F."/>
            <person name="Bopp D."/>
            <person name="Brown S.J."/>
            <person name="Bucher G."/>
            <person name="Butts T."/>
            <person name="Chaumot A."/>
            <person name="Denell R.E."/>
            <person name="Ferrier D.E."/>
            <person name="Friedrich M."/>
            <person name="Gordon C.M."/>
            <person name="Jindra M."/>
            <person name="Klingler M."/>
            <person name="Lan Q."/>
            <person name="Lattorff H.M."/>
            <person name="Laudet V."/>
            <person name="von Levetsow C."/>
            <person name="Liu Z."/>
            <person name="Lutz R."/>
            <person name="Lynch J.A."/>
            <person name="da Fonseca R.N."/>
            <person name="Posnien N."/>
            <person name="Reuter R."/>
            <person name="Roth S."/>
            <person name="Savard J."/>
            <person name="Schinko J.B."/>
            <person name="Schmitt C."/>
            <person name="Schoppmeier M."/>
            <person name="Schroder R."/>
            <person name="Shippy T.D."/>
            <person name="Simonnet F."/>
            <person name="Marques-Souza H."/>
            <person name="Tautz D."/>
            <person name="Tomoyasu Y."/>
            <person name="Trauner J."/>
            <person name="Van der Zee M."/>
            <person name="Vervoort M."/>
            <person name="Wittkopp N."/>
            <person name="Wimmer E.A."/>
            <person name="Yang X."/>
            <person name="Jones A.K."/>
            <person name="Sattelle D.B."/>
            <person name="Ebert P.R."/>
            <person name="Nelson D."/>
            <person name="Scott J.G."/>
            <person name="Beeman R.W."/>
            <person name="Muthukrishnan S."/>
            <person name="Kramer K.J."/>
            <person name="Arakane Y."/>
            <person name="Beeman R.W."/>
            <person name="Zhu Q."/>
            <person name="Hogenkamp D."/>
            <person name="Dixit R."/>
            <person name="Oppert B."/>
            <person name="Jiang H."/>
            <person name="Zou Z."/>
            <person name="Marshall J."/>
            <person name="Elpidina E."/>
            <person name="Vinokurov K."/>
            <person name="Oppert C."/>
            <person name="Zou Z."/>
            <person name="Evans J."/>
            <person name="Lu Z."/>
            <person name="Zhao P."/>
            <person name="Sumathipala N."/>
            <person name="Altincicek B."/>
            <person name="Vilcinskas A."/>
            <person name="Williams M."/>
            <person name="Hultmark D."/>
            <person name="Hetru C."/>
            <person name="Jiang H."/>
            <person name="Grimmelikhuijzen C.J."/>
            <person name="Hauser F."/>
            <person name="Cazzamali G."/>
            <person name="Williamson M."/>
            <person name="Park Y."/>
            <person name="Li B."/>
            <person name="Tanaka Y."/>
            <person name="Predel R."/>
            <person name="Neupert S."/>
            <person name="Schachtner J."/>
            <person name="Verleyen P."/>
            <person name="Raible F."/>
            <person name="Bork P."/>
            <person name="Friedrich M."/>
            <person name="Walden K.K."/>
            <person name="Robertson H.M."/>
            <person name="Angeli S."/>
            <person name="Foret S."/>
            <person name="Bucher G."/>
            <person name="Schuetz S."/>
            <person name="Maleszka R."/>
            <person name="Wimmer E.A."/>
            <person name="Beeman R.W."/>
            <person name="Lorenzen M."/>
            <person name="Tomoyasu Y."/>
            <person name="Miller S.C."/>
            <person name="Grossmann D."/>
            <person name="Bucher G."/>
        </authorList>
    </citation>
    <scope>NUCLEOTIDE SEQUENCE [LARGE SCALE GENOMIC DNA]</scope>
    <source>
        <strain evidence="2 3">Georgia GA2</strain>
    </source>
</reference>
<dbReference type="InParanoid" id="D7EIG3"/>
<evidence type="ECO:0000313" key="3">
    <source>
        <dbReference type="Proteomes" id="UP000007266"/>
    </source>
</evidence>
<dbReference type="HOGENOM" id="CLU_1108345_0_0_1"/>
<dbReference type="AlphaFoldDB" id="D7EIG3"/>
<dbReference type="Proteomes" id="UP000007266">
    <property type="component" value="Unassembled WGS sequence"/>
</dbReference>
<gene>
    <name evidence="2" type="primary">AUGUSTUS-3.0.2_04056</name>
    <name evidence="2" type="ORF">TcasGA2_TC004056</name>
</gene>
<feature type="region of interest" description="Disordered" evidence="1">
    <location>
        <begin position="226"/>
        <end position="251"/>
    </location>
</feature>
<name>D7EIG3_TRICA</name>
<protein>
    <submittedName>
        <fullName evidence="2">Uncharacterized protein</fullName>
    </submittedName>
</protein>
<keyword evidence="3" id="KW-1185">Reference proteome</keyword>
<sequence>MPGNRWESSKRPLFIRTVWKDGHHHVLFKKEDETRTRARKNPGTARRHPDLSTPQVPPVTLFLSGLRSFSEHAKIRKSAKTDRKFAKSALTVDVIPGDSVRFSDLNKQVFFQNEKKIHFKAKSLEVERENLETPPPFSYENFCMDQFNTTLSERVIIWLDLAVQNNKVIKILPPKKLEKTETVPVKKVAPLVTSRMECERVEQPPVVEEVPKIRPHTAAKRQLHIFLPNLPKKSSESGSSKSSSLFQKCDR</sequence>